<feature type="domain" description="Plant bHLH transcription factor ACT-like" evidence="7">
    <location>
        <begin position="93"/>
        <end position="168"/>
    </location>
</feature>
<dbReference type="PANTHER" id="PTHR11969:SF54">
    <property type="entry name" value="MAD-LIKE PROTEIN 1"/>
    <property type="match status" value="1"/>
</dbReference>
<keyword evidence="9" id="KW-1185">Reference proteome</keyword>
<dbReference type="OrthoDB" id="684567at2759"/>
<feature type="region of interest" description="Disordered" evidence="6">
    <location>
        <begin position="62"/>
        <end position="86"/>
    </location>
</feature>
<dbReference type="Proteomes" id="UP001153076">
    <property type="component" value="Unassembled WGS sequence"/>
</dbReference>
<keyword evidence="2" id="KW-0805">Transcription regulation</keyword>
<evidence type="ECO:0000256" key="4">
    <source>
        <dbReference type="ARBA" id="ARBA00023163"/>
    </source>
</evidence>
<reference evidence="8" key="1">
    <citation type="submission" date="2022-04" db="EMBL/GenBank/DDBJ databases">
        <title>Carnegiea gigantea Genome sequencing and assembly v2.</title>
        <authorList>
            <person name="Copetti D."/>
            <person name="Sanderson M.J."/>
            <person name="Burquez A."/>
            <person name="Wojciechowski M.F."/>
        </authorList>
    </citation>
    <scope>NUCLEOTIDE SEQUENCE</scope>
    <source>
        <strain evidence="8">SGP5-SGP5p</strain>
        <tissue evidence="8">Aerial part</tissue>
    </source>
</reference>
<evidence type="ECO:0000313" key="9">
    <source>
        <dbReference type="Proteomes" id="UP001153076"/>
    </source>
</evidence>
<evidence type="ECO:0000313" key="8">
    <source>
        <dbReference type="EMBL" id="KAJ8432005.1"/>
    </source>
</evidence>
<keyword evidence="3" id="KW-0238">DNA-binding</keyword>
<name>A0A9Q1JVS7_9CARY</name>
<proteinExistence type="predicted"/>
<evidence type="ECO:0000259" key="7">
    <source>
        <dbReference type="Pfam" id="PF22754"/>
    </source>
</evidence>
<dbReference type="GO" id="GO:0005634">
    <property type="term" value="C:nucleus"/>
    <property type="evidence" value="ECO:0007669"/>
    <property type="project" value="UniProtKB-SubCell"/>
</dbReference>
<gene>
    <name evidence="8" type="ORF">Cgig2_026708</name>
</gene>
<dbReference type="AlphaFoldDB" id="A0A9Q1JVS7"/>
<dbReference type="EMBL" id="JAKOGI010000645">
    <property type="protein sequence ID" value="KAJ8432005.1"/>
    <property type="molecule type" value="Genomic_DNA"/>
</dbReference>
<sequence>MELEQLLHSLGARKRIKHQHHHRDNHQEQPEKQPQPPEGGGGGGGNSNIVSINDLRGLLSFPSNIQHSNESTQQGSGCNSVSSMNSGGECGDEVQVTMVESHANVKIMAKKKPKQLLRLVAGFQGLRLSVLHLNVTTIHPSFLLYSFSLKVEEGCQANSVDDITAAANHILAQIQDEASGLL</sequence>
<keyword evidence="4" id="KW-0804">Transcription</keyword>
<evidence type="ECO:0000256" key="3">
    <source>
        <dbReference type="ARBA" id="ARBA00023125"/>
    </source>
</evidence>
<keyword evidence="5" id="KW-0539">Nucleus</keyword>
<dbReference type="PANTHER" id="PTHR11969">
    <property type="entry name" value="MAX DIMERIZATION, MAD"/>
    <property type="match status" value="1"/>
</dbReference>
<evidence type="ECO:0000256" key="6">
    <source>
        <dbReference type="SAM" id="MobiDB-lite"/>
    </source>
</evidence>
<evidence type="ECO:0000256" key="1">
    <source>
        <dbReference type="ARBA" id="ARBA00004123"/>
    </source>
</evidence>
<comment type="caution">
    <text evidence="8">The sequence shown here is derived from an EMBL/GenBank/DDBJ whole genome shotgun (WGS) entry which is preliminary data.</text>
</comment>
<dbReference type="Pfam" id="PF22754">
    <property type="entry name" value="bHLH-TF_ACT-like_plant"/>
    <property type="match status" value="1"/>
</dbReference>
<dbReference type="GO" id="GO:0000978">
    <property type="term" value="F:RNA polymerase II cis-regulatory region sequence-specific DNA binding"/>
    <property type="evidence" value="ECO:0007669"/>
    <property type="project" value="TreeGrafter"/>
</dbReference>
<comment type="subcellular location">
    <subcellularLocation>
        <location evidence="1">Nucleus</location>
    </subcellularLocation>
</comment>
<feature type="region of interest" description="Disordered" evidence="6">
    <location>
        <begin position="12"/>
        <end position="47"/>
    </location>
</feature>
<protein>
    <recommendedName>
        <fullName evidence="7">Plant bHLH transcription factor ACT-like domain-containing protein</fullName>
    </recommendedName>
</protein>
<accession>A0A9Q1JVS7</accession>
<organism evidence="8 9">
    <name type="scientific">Carnegiea gigantea</name>
    <dbReference type="NCBI Taxonomy" id="171969"/>
    <lineage>
        <taxon>Eukaryota</taxon>
        <taxon>Viridiplantae</taxon>
        <taxon>Streptophyta</taxon>
        <taxon>Embryophyta</taxon>
        <taxon>Tracheophyta</taxon>
        <taxon>Spermatophyta</taxon>
        <taxon>Magnoliopsida</taxon>
        <taxon>eudicotyledons</taxon>
        <taxon>Gunneridae</taxon>
        <taxon>Pentapetalae</taxon>
        <taxon>Caryophyllales</taxon>
        <taxon>Cactineae</taxon>
        <taxon>Cactaceae</taxon>
        <taxon>Cactoideae</taxon>
        <taxon>Echinocereeae</taxon>
        <taxon>Carnegiea</taxon>
    </lineage>
</organism>
<dbReference type="GO" id="GO:0000981">
    <property type="term" value="F:DNA-binding transcription factor activity, RNA polymerase II-specific"/>
    <property type="evidence" value="ECO:0007669"/>
    <property type="project" value="TreeGrafter"/>
</dbReference>
<feature type="compositionally biased region" description="Basic residues" evidence="6">
    <location>
        <begin position="12"/>
        <end position="24"/>
    </location>
</feature>
<dbReference type="InterPro" id="IPR054502">
    <property type="entry name" value="bHLH-TF_ACT-like_plant"/>
</dbReference>
<evidence type="ECO:0000256" key="5">
    <source>
        <dbReference type="ARBA" id="ARBA00023242"/>
    </source>
</evidence>
<evidence type="ECO:0000256" key="2">
    <source>
        <dbReference type="ARBA" id="ARBA00023015"/>
    </source>
</evidence>